<organism evidence="1 2">
    <name type="scientific">Upupa epops</name>
    <name type="common">Eurasian hoopoe</name>
    <dbReference type="NCBI Taxonomy" id="57439"/>
    <lineage>
        <taxon>Eukaryota</taxon>
        <taxon>Metazoa</taxon>
        <taxon>Chordata</taxon>
        <taxon>Craniata</taxon>
        <taxon>Vertebrata</taxon>
        <taxon>Euteleostomi</taxon>
        <taxon>Archelosauria</taxon>
        <taxon>Archosauria</taxon>
        <taxon>Dinosauria</taxon>
        <taxon>Saurischia</taxon>
        <taxon>Theropoda</taxon>
        <taxon>Coelurosauria</taxon>
        <taxon>Aves</taxon>
        <taxon>Neognathae</taxon>
        <taxon>Neoaves</taxon>
        <taxon>Telluraves</taxon>
        <taxon>Coraciimorphae</taxon>
        <taxon>Bucerotiformes</taxon>
        <taxon>Upupidae</taxon>
        <taxon>Upupa</taxon>
    </lineage>
</organism>
<reference evidence="1 2" key="1">
    <citation type="submission" date="2019-09" db="EMBL/GenBank/DDBJ databases">
        <title>Bird 10,000 Genomes (B10K) Project - Family phase.</title>
        <authorList>
            <person name="Zhang G."/>
        </authorList>
    </citation>
    <scope>NUCLEOTIDE SEQUENCE [LARGE SCALE GENOMIC DNA]</scope>
    <source>
        <strain evidence="1">B10K-DU-012-37</strain>
    </source>
</reference>
<dbReference type="Proteomes" id="UP000544127">
    <property type="component" value="Unassembled WGS sequence"/>
</dbReference>
<evidence type="ECO:0000313" key="2">
    <source>
        <dbReference type="Proteomes" id="UP000544127"/>
    </source>
</evidence>
<sequence length="382" mass="41892">PSPKELVELELLNRALERALKVRKSVSKTSLKAQGATEKKSAAWNCSSKLVARKQGRSCGTAVSVGDREGCASAETHETPGLSMSVLNDHQNVLGGDSVEARNSTATGRNLSDSGKKSCVFLGESSAKEENPTVEGVLGRHTLPHAGILQEKGHQLKLPFPYRKAYSRNSRAWEKCHGCPTSAEAAAARNCFTERIQKTVSFLSSQSSSPSTCPAEIEEELRVLQDVPSLLSQYMEAELKDCPTLQREYESLLTLKGLQTTVSQYLNKLELLRADCARDIQSCSLGCALAWRQMGDKEVLAVPLLCYSSLQELRDLFALKLRVSMLHQQVALQKVSMAELLPVLESRLCPEASTALLYRSTYTQLCAGGERFPMLVRDELAD</sequence>
<protein>
    <submittedName>
        <fullName evidence="1">TEDC2 protein</fullName>
    </submittedName>
</protein>
<dbReference type="Pfam" id="PF15764">
    <property type="entry name" value="DUF4693"/>
    <property type="match status" value="1"/>
</dbReference>
<gene>
    <name evidence="1" type="primary">Tedc2</name>
    <name evidence="1" type="ORF">UPUEPO_R05982</name>
</gene>
<evidence type="ECO:0000313" key="1">
    <source>
        <dbReference type="EMBL" id="NWU90800.1"/>
    </source>
</evidence>
<proteinExistence type="predicted"/>
<name>A0A7K6AL94_UPUEP</name>
<feature type="non-terminal residue" evidence="1">
    <location>
        <position position="1"/>
    </location>
</feature>
<dbReference type="AlphaFoldDB" id="A0A7K6AL94"/>
<dbReference type="PANTHER" id="PTHR14870">
    <property type="entry name" value="TUBULIN EPSILON AND DELTA COMPLEX PROTEIN 2"/>
    <property type="match status" value="1"/>
</dbReference>
<dbReference type="OrthoDB" id="9939072at2759"/>
<comment type="caution">
    <text evidence="1">The sequence shown here is derived from an EMBL/GenBank/DDBJ whole genome shotgun (WGS) entry which is preliminary data.</text>
</comment>
<accession>A0A7K6AL94</accession>
<keyword evidence="2" id="KW-1185">Reference proteome</keyword>
<dbReference type="InterPro" id="IPR031518">
    <property type="entry name" value="DUF4693"/>
</dbReference>
<dbReference type="EMBL" id="VZRI01002760">
    <property type="protein sequence ID" value="NWU90800.1"/>
    <property type="molecule type" value="Genomic_DNA"/>
</dbReference>
<dbReference type="PANTHER" id="PTHR14870:SF1">
    <property type="entry name" value="TUBULIN EPSILON AND DELTA COMPLEX PROTEIN 2"/>
    <property type="match status" value="1"/>
</dbReference>
<feature type="non-terminal residue" evidence="1">
    <location>
        <position position="382"/>
    </location>
</feature>